<dbReference type="GO" id="GO:0140359">
    <property type="term" value="F:ABC-type transporter activity"/>
    <property type="evidence" value="ECO:0007669"/>
    <property type="project" value="InterPro"/>
</dbReference>
<evidence type="ECO:0000259" key="9">
    <source>
        <dbReference type="PROSITE" id="PS50006"/>
    </source>
</evidence>
<dbReference type="PROSITE" id="PS50893">
    <property type="entry name" value="ABC_TRANSPORTER_2"/>
    <property type="match status" value="1"/>
</dbReference>
<dbReference type="AlphaFoldDB" id="A0AAT9FLN5"/>
<evidence type="ECO:0000256" key="3">
    <source>
        <dbReference type="ARBA" id="ARBA00022692"/>
    </source>
</evidence>
<comment type="subcellular location">
    <subcellularLocation>
        <location evidence="1">Membrane</location>
        <topology evidence="1">Multi-pass membrane protein</topology>
    </subcellularLocation>
</comment>
<feature type="transmembrane region" description="Helical" evidence="8">
    <location>
        <begin position="619"/>
        <end position="641"/>
    </location>
</feature>
<evidence type="ECO:0000256" key="6">
    <source>
        <dbReference type="ARBA" id="ARBA00022989"/>
    </source>
</evidence>
<dbReference type="Gene3D" id="3.40.50.300">
    <property type="entry name" value="P-loop containing nucleotide triphosphate hydrolases"/>
    <property type="match status" value="1"/>
</dbReference>
<keyword evidence="3 8" id="KW-0812">Transmembrane</keyword>
<evidence type="ECO:0000256" key="7">
    <source>
        <dbReference type="ARBA" id="ARBA00023136"/>
    </source>
</evidence>
<dbReference type="GO" id="GO:0016020">
    <property type="term" value="C:membrane"/>
    <property type="evidence" value="ECO:0007669"/>
    <property type="project" value="UniProtKB-SubCell"/>
</dbReference>
<gene>
    <name evidence="11" type="ORF">NT6N_19650</name>
</gene>
<dbReference type="SMART" id="SM00240">
    <property type="entry name" value="FHA"/>
    <property type="match status" value="2"/>
</dbReference>
<proteinExistence type="predicted"/>
<dbReference type="InterPro" id="IPR003593">
    <property type="entry name" value="AAA+_ATPase"/>
</dbReference>
<evidence type="ECO:0000256" key="5">
    <source>
        <dbReference type="ARBA" id="ARBA00022840"/>
    </source>
</evidence>
<dbReference type="InterPro" id="IPR013525">
    <property type="entry name" value="ABC2_TM"/>
</dbReference>
<keyword evidence="7 8" id="KW-0472">Membrane</keyword>
<protein>
    <submittedName>
        <fullName evidence="11">ABC transporter ATP-binding protein</fullName>
    </submittedName>
</protein>
<dbReference type="InterPro" id="IPR008984">
    <property type="entry name" value="SMAD_FHA_dom_sf"/>
</dbReference>
<evidence type="ECO:0000256" key="1">
    <source>
        <dbReference type="ARBA" id="ARBA00004141"/>
    </source>
</evidence>
<keyword evidence="6 8" id="KW-1133">Transmembrane helix</keyword>
<name>A0AAT9FLN5_9BACT</name>
<evidence type="ECO:0000259" key="10">
    <source>
        <dbReference type="PROSITE" id="PS50893"/>
    </source>
</evidence>
<dbReference type="Gene3D" id="2.60.200.20">
    <property type="match status" value="2"/>
</dbReference>
<evidence type="ECO:0000256" key="8">
    <source>
        <dbReference type="SAM" id="Phobius"/>
    </source>
</evidence>
<dbReference type="Pfam" id="PF00005">
    <property type="entry name" value="ABC_tran"/>
    <property type="match status" value="1"/>
</dbReference>
<evidence type="ECO:0000256" key="2">
    <source>
        <dbReference type="ARBA" id="ARBA00022448"/>
    </source>
</evidence>
<dbReference type="Pfam" id="PF00498">
    <property type="entry name" value="FHA"/>
    <property type="match status" value="2"/>
</dbReference>
<dbReference type="GO" id="GO:0016887">
    <property type="term" value="F:ATP hydrolysis activity"/>
    <property type="evidence" value="ECO:0007669"/>
    <property type="project" value="InterPro"/>
</dbReference>
<keyword evidence="2" id="KW-0813">Transport</keyword>
<dbReference type="SUPFAM" id="SSF52540">
    <property type="entry name" value="P-loop containing nucleoside triphosphate hydrolases"/>
    <property type="match status" value="1"/>
</dbReference>
<reference evidence="11" key="1">
    <citation type="submission" date="2024-07" db="EMBL/GenBank/DDBJ databases">
        <title>Complete genome sequence of Verrucomicrobiaceae bacterium NT6N.</title>
        <authorList>
            <person name="Huang C."/>
            <person name="Takami H."/>
            <person name="Hamasaki K."/>
        </authorList>
    </citation>
    <scope>NUCLEOTIDE SEQUENCE</scope>
    <source>
        <strain evidence="11">NT6N</strain>
    </source>
</reference>
<dbReference type="GO" id="GO:0005524">
    <property type="term" value="F:ATP binding"/>
    <property type="evidence" value="ECO:0007669"/>
    <property type="project" value="UniProtKB-KW"/>
</dbReference>
<feature type="transmembrane region" description="Helical" evidence="8">
    <location>
        <begin position="596"/>
        <end position="613"/>
    </location>
</feature>
<evidence type="ECO:0000256" key="4">
    <source>
        <dbReference type="ARBA" id="ARBA00022741"/>
    </source>
</evidence>
<dbReference type="InterPro" id="IPR003439">
    <property type="entry name" value="ABC_transporter-like_ATP-bd"/>
</dbReference>
<dbReference type="InterPro" id="IPR017871">
    <property type="entry name" value="ABC_transporter-like_CS"/>
</dbReference>
<dbReference type="InterPro" id="IPR000253">
    <property type="entry name" value="FHA_dom"/>
</dbReference>
<dbReference type="EMBL" id="AP026866">
    <property type="protein sequence ID" value="BDS06925.1"/>
    <property type="molecule type" value="Genomic_DNA"/>
</dbReference>
<dbReference type="PANTHER" id="PTHR48041:SF139">
    <property type="entry name" value="PROTEIN SCARLET"/>
    <property type="match status" value="1"/>
</dbReference>
<dbReference type="KEGG" id="osu:NT6N_19650"/>
<dbReference type="InterPro" id="IPR050352">
    <property type="entry name" value="ABCG_transporters"/>
</dbReference>
<sequence>MIGRSPECDLVINNHFISRRHAELVQDSNGQLLLRDLGSSNGTGIGSITNQVQDSPLQEMDLVFFSEDYPVPGGVLMRHFHHWLHSNGTARSSLTLGDVKVFGQGVIRIGSSPECEVCLPVLGIAHEHVSVFYDNGWQVADLAGDAFLNGEEIGNRTMALESGSVIEVESEAVSLTFSQQQMIIARQRSGFALEADQLSLTVKDRTTGEPRNLLSDISVSVLPGELVALMGPSGSGKTTLLNILAGISSASRGEVKYDGVPVAAGDIRATSHTGYVPQDDLLYGELTVAESLYYSTRYRVPDSVSNEQIKRKVAEVCEVLGLDERIRGTLIGSPEKKTLSGGQRKRVNLAMELVTDPLILFLDEPTSGLSSRDTRVVVDALRDLASSMSIAVIVTIHQPSLKVYQTFDKVLYLKDGKLVYYGNAFPDGVSYFIHDEAPEVAGADAVMEALEDRHAHDAALDYTRSSAFQKFVQQRAQLLSVMHHSDLGLPAARASESWFSQVIHASLRYGKCRIRDWQALLIQIMQGPLVGALLGIGLASVRVNTPLFLFVFVAIWFGTNNTARELVSERTLFRREKRSGAAVGAMLLSKLSMNSLVTLIQCVLLVLMASLFLDLTLNLGLAIGVCWLASLVGISLGLLISALAKTDVAAIVITPLVLIPFILFGGLLAPIDDLKAGPKAITQLMPTRWGYEALVHAEKISHETTEEEKTNPFKTFIEFRADDADSGNGRRTRKIISCMSVLFGQFTLFFSMVWIRVKLKSY</sequence>
<dbReference type="PANTHER" id="PTHR48041">
    <property type="entry name" value="ABC TRANSPORTER G FAMILY MEMBER 28"/>
    <property type="match status" value="1"/>
</dbReference>
<dbReference type="PROSITE" id="PS50006">
    <property type="entry name" value="FHA_DOMAIN"/>
    <property type="match status" value="1"/>
</dbReference>
<accession>A0AAT9FLN5</accession>
<dbReference type="InterPro" id="IPR027417">
    <property type="entry name" value="P-loop_NTPase"/>
</dbReference>
<dbReference type="SUPFAM" id="SSF49879">
    <property type="entry name" value="SMAD/FHA domain"/>
    <property type="match status" value="2"/>
</dbReference>
<organism evidence="11">
    <name type="scientific">Oceaniferula spumae</name>
    <dbReference type="NCBI Taxonomy" id="2979115"/>
    <lineage>
        <taxon>Bacteria</taxon>
        <taxon>Pseudomonadati</taxon>
        <taxon>Verrucomicrobiota</taxon>
        <taxon>Verrucomicrobiia</taxon>
        <taxon>Verrucomicrobiales</taxon>
        <taxon>Verrucomicrobiaceae</taxon>
        <taxon>Oceaniferula</taxon>
    </lineage>
</organism>
<feature type="domain" description="FHA" evidence="9">
    <location>
        <begin position="1"/>
        <end position="50"/>
    </location>
</feature>
<keyword evidence="5 11" id="KW-0067">ATP-binding</keyword>
<feature type="domain" description="ABC transporter" evidence="10">
    <location>
        <begin position="193"/>
        <end position="440"/>
    </location>
</feature>
<feature type="transmembrane region" description="Helical" evidence="8">
    <location>
        <begin position="734"/>
        <end position="755"/>
    </location>
</feature>
<keyword evidence="4" id="KW-0547">Nucleotide-binding</keyword>
<dbReference type="CDD" id="cd00060">
    <property type="entry name" value="FHA"/>
    <property type="match status" value="2"/>
</dbReference>
<feature type="transmembrane region" description="Helical" evidence="8">
    <location>
        <begin position="648"/>
        <end position="669"/>
    </location>
</feature>
<evidence type="ECO:0000313" key="11">
    <source>
        <dbReference type="EMBL" id="BDS06925.1"/>
    </source>
</evidence>
<dbReference type="Pfam" id="PF01061">
    <property type="entry name" value="ABC2_membrane"/>
    <property type="match status" value="1"/>
</dbReference>
<dbReference type="PROSITE" id="PS00211">
    <property type="entry name" value="ABC_TRANSPORTER_1"/>
    <property type="match status" value="1"/>
</dbReference>
<dbReference type="SMART" id="SM00382">
    <property type="entry name" value="AAA"/>
    <property type="match status" value="1"/>
</dbReference>